<feature type="repeat" description="PPR" evidence="4">
    <location>
        <begin position="400"/>
        <end position="437"/>
    </location>
</feature>
<organism evidence="5">
    <name type="scientific">Zea mays</name>
    <name type="common">Maize</name>
    <dbReference type="NCBI Taxonomy" id="4577"/>
    <lineage>
        <taxon>Eukaryota</taxon>
        <taxon>Viridiplantae</taxon>
        <taxon>Streptophyta</taxon>
        <taxon>Embryophyta</taxon>
        <taxon>Tracheophyta</taxon>
        <taxon>Spermatophyta</taxon>
        <taxon>Magnoliopsida</taxon>
        <taxon>Liliopsida</taxon>
        <taxon>Poales</taxon>
        <taxon>Poaceae</taxon>
        <taxon>PACMAD clade</taxon>
        <taxon>Panicoideae</taxon>
        <taxon>Andropogonodae</taxon>
        <taxon>Andropogoneae</taxon>
        <taxon>Tripsacinae</taxon>
        <taxon>Zea</taxon>
    </lineage>
</organism>
<feature type="repeat" description="PPR" evidence="4">
    <location>
        <begin position="330"/>
        <end position="364"/>
    </location>
</feature>
<dbReference type="ExpressionAtlas" id="A0A1D6L200">
    <property type="expression patterns" value="baseline and differential"/>
</dbReference>
<dbReference type="PROSITE" id="PS51375">
    <property type="entry name" value="PPR"/>
    <property type="match status" value="8"/>
</dbReference>
<dbReference type="eggNOG" id="KOG4197">
    <property type="taxonomic scope" value="Eukaryota"/>
</dbReference>
<comment type="similarity">
    <text evidence="1">Belongs to the PPR family. P subfamily.</text>
</comment>
<evidence type="ECO:0000256" key="3">
    <source>
        <dbReference type="ARBA" id="ARBA00022946"/>
    </source>
</evidence>
<dbReference type="GeneID" id="103643900"/>
<dbReference type="OMA" id="FLRMMLD"/>
<dbReference type="InterPro" id="IPR011990">
    <property type="entry name" value="TPR-like_helical_dom_sf"/>
</dbReference>
<dbReference type="PANTHER" id="PTHR47936:SF1">
    <property type="entry name" value="PENTATRICOPEPTIDE REPEAT-CONTAINING PROTEIN GUN1, CHLOROPLASTIC"/>
    <property type="match status" value="1"/>
</dbReference>
<dbReference type="EnsemblPlants" id="Zm00001eb055010_T001">
    <property type="protein sequence ID" value="Zm00001eb055010_P001"/>
    <property type="gene ID" value="Zm00001eb055010"/>
</dbReference>
<dbReference type="Proteomes" id="UP000007305">
    <property type="component" value="Chromosome 1"/>
</dbReference>
<evidence type="ECO:0000313" key="7">
    <source>
        <dbReference type="Proteomes" id="UP000007305"/>
    </source>
</evidence>
<dbReference type="PaxDb" id="4577-GRMZM2G066749_P01"/>
<dbReference type="EMBL" id="CM007647">
    <property type="protein sequence ID" value="ONM08537.1"/>
    <property type="molecule type" value="Genomic_DNA"/>
</dbReference>
<dbReference type="AlphaFoldDB" id="A0A1D6L200"/>
<dbReference type="IntAct" id="A0A1D6L200">
    <property type="interactions" value="1"/>
</dbReference>
<dbReference type="Pfam" id="PF13812">
    <property type="entry name" value="PPR_3"/>
    <property type="match status" value="1"/>
</dbReference>
<dbReference type="OrthoDB" id="185373at2759"/>
<reference evidence="5 7" key="1">
    <citation type="submission" date="2015-12" db="EMBL/GenBank/DDBJ databases">
        <title>Update maize B73 reference genome by single molecule sequencing technologies.</title>
        <authorList>
            <consortium name="Maize Genome Sequencing Project"/>
            <person name="Ware D."/>
        </authorList>
    </citation>
    <scope>NUCLEOTIDE SEQUENCE [LARGE SCALE GENOMIC DNA]</scope>
    <source>
        <strain evidence="7">cv. B73</strain>
        <tissue evidence="5">Seedling</tissue>
    </source>
</reference>
<dbReference type="SMR" id="A0A1D6L200"/>
<feature type="repeat" description="PPR" evidence="4">
    <location>
        <begin position="677"/>
        <end position="711"/>
    </location>
</feature>
<dbReference type="NCBIfam" id="TIGR00756">
    <property type="entry name" value="PPR"/>
    <property type="match status" value="6"/>
</dbReference>
<dbReference type="STRING" id="4577.A0A1D6L200"/>
<reference evidence="6" key="3">
    <citation type="submission" date="2021-05" db="UniProtKB">
        <authorList>
            <consortium name="EnsemblPlants"/>
        </authorList>
    </citation>
    <scope>IDENTIFICATION</scope>
    <source>
        <strain evidence="6">cv. B73</strain>
    </source>
</reference>
<dbReference type="PANTHER" id="PTHR47936">
    <property type="entry name" value="PPR_LONG DOMAIN-CONTAINING PROTEIN"/>
    <property type="match status" value="1"/>
</dbReference>
<dbReference type="Pfam" id="PF01535">
    <property type="entry name" value="PPR"/>
    <property type="match status" value="1"/>
</dbReference>
<sequence>MPLGLAAAAPIGRRLSTAAPTPLSSLTDALLATRLASHLLTTPHLPAALLPTAPLPLPVHLHILRHPALPPASKLSFFLAATPPASPLLESTFPVLLRALAAGSPPLLDALLPFALSASPSTLLPALLSFLLSASRLDAALSLLDSAPPDLLPRLAAAALPSLIASQNLSAAVPAIRRLLPIASHPPPVRETNRLLLALSKENLSDDFRYVFEEMSRRGLPSNVRLYNICIHAFGKWRQLDMSLGLFAAMKAATPPVEPDICTYNSVIRALVVGGRVPDALVIYDEMKSSGIEPDVFTYRAVMNGCCKSFRMDDALRVFHEMRGIIGVSDVVVYNSLLDGLFKVKKLDEACSFFETMVADGIQCSASTHNTVIDGLFNNGRAEAACRLFYELRRKGQLLDGIAYSIMVREFCKEGIGDQVAEAVELVKEMEQQGFSVDLVTITSLLIGFNKSKRWDLEEQIVKFIRDSTVLPDAIRWKSNMMVALRGPHGREKDGTPLFSFDGNMEDVMSLVNHVGHTGTDEEIPNSDPKDDWTLSPHLDHLAKHADSLNSSVVFTMHRGQRVEGMGPKTFDADMINTYLSIFLAKGKLSVACKLFEIFTNLGNKGTSYTYNSLMTSFVKKGYLKQVWAVLHERGGQLCPNDVATYNLIIQGLGLMGKADVARTIIDRLSKKGVYMDIVMYNTLISQLGKVGKVEEAGCLFEQIIRSGMKPDVVTFNTLISINAKAGRLKEAGKYLRRMIREGIAPNHATETILIFLDKEIEKTR</sequence>
<name>A0A1D6L200_MAIZE</name>
<feature type="repeat" description="PPR" evidence="4">
    <location>
        <begin position="642"/>
        <end position="676"/>
    </location>
</feature>
<keyword evidence="2" id="KW-0677">Repeat</keyword>
<proteinExistence type="inferred from homology"/>
<evidence type="ECO:0000256" key="1">
    <source>
        <dbReference type="ARBA" id="ARBA00007626"/>
    </source>
</evidence>
<dbReference type="RefSeq" id="NP_001317521.1">
    <property type="nucleotide sequence ID" value="NM_001330592.1"/>
</dbReference>
<protein>
    <submittedName>
        <fullName evidence="5">Defective kernel35</fullName>
    </submittedName>
</protein>
<dbReference type="KEGG" id="zma:103643900"/>
<dbReference type="Gene3D" id="1.25.40.10">
    <property type="entry name" value="Tetratricopeptide repeat domain"/>
    <property type="match status" value="4"/>
</dbReference>
<feature type="repeat" description="PPR" evidence="4">
    <location>
        <begin position="365"/>
        <end position="399"/>
    </location>
</feature>
<dbReference type="Gramene" id="Zm00001eb055010_T001">
    <property type="protein sequence ID" value="Zm00001eb055010_P001"/>
    <property type="gene ID" value="Zm00001eb055010"/>
</dbReference>
<gene>
    <name evidence="6" type="primary">LOC103643900</name>
    <name evidence="5" type="ORF">ZEAMMB73_Zm00001d033749</name>
</gene>
<keyword evidence="3" id="KW-0809">Transit peptide</keyword>
<reference evidence="6" key="2">
    <citation type="submission" date="2019-07" db="EMBL/GenBank/DDBJ databases">
        <authorList>
            <person name="Seetharam A."/>
            <person name="Woodhouse M."/>
            <person name="Cannon E."/>
        </authorList>
    </citation>
    <scope>NUCLEOTIDE SEQUENCE [LARGE SCALE GENOMIC DNA]</scope>
    <source>
        <strain evidence="6">cv. B73</strain>
    </source>
</reference>
<dbReference type="InterPro" id="IPR002885">
    <property type="entry name" value="PPR_rpt"/>
</dbReference>
<feature type="repeat" description="PPR" evidence="4">
    <location>
        <begin position="295"/>
        <end position="325"/>
    </location>
</feature>
<evidence type="ECO:0000256" key="4">
    <source>
        <dbReference type="PROSITE-ProRule" id="PRU00708"/>
    </source>
</evidence>
<accession>A0A1D6L200</accession>
<feature type="repeat" description="PPR" evidence="4">
    <location>
        <begin position="260"/>
        <end position="294"/>
    </location>
</feature>
<keyword evidence="7" id="KW-1185">Reference proteome</keyword>
<evidence type="ECO:0000256" key="2">
    <source>
        <dbReference type="ARBA" id="ARBA00022737"/>
    </source>
</evidence>
<feature type="repeat" description="PPR" evidence="4">
    <location>
        <begin position="712"/>
        <end position="746"/>
    </location>
</feature>
<evidence type="ECO:0000313" key="5">
    <source>
        <dbReference type="EMBL" id="ONM08537.1"/>
    </source>
</evidence>
<dbReference type="Pfam" id="PF13041">
    <property type="entry name" value="PPR_2"/>
    <property type="match status" value="4"/>
</dbReference>
<evidence type="ECO:0000313" key="6">
    <source>
        <dbReference type="EnsemblPlants" id="Zm00001eb055010_P001"/>
    </source>
</evidence>